<sequence length="132" mass="14010">HAMKFLKHDWMEVTDENGRPYKAAPGVEVDAAGMPTVMLAPDQVIANLGELTVGALTIRVNAEPDGEKFNKRSGRDKLIAFLVESRGPGSNAESEPDESVPGVASDAVDMGPGEEEKFFGGEGDPEAEPEEG</sequence>
<accession>A0A0F8YBR2</accession>
<gene>
    <name evidence="2" type="ORF">LCGC14_3113650</name>
</gene>
<feature type="non-terminal residue" evidence="2">
    <location>
        <position position="1"/>
    </location>
</feature>
<evidence type="ECO:0000313" key="2">
    <source>
        <dbReference type="EMBL" id="KKK51569.1"/>
    </source>
</evidence>
<comment type="caution">
    <text evidence="2">The sequence shown here is derived from an EMBL/GenBank/DDBJ whole genome shotgun (WGS) entry which is preliminary data.</text>
</comment>
<name>A0A0F8YBR2_9ZZZZ</name>
<protein>
    <submittedName>
        <fullName evidence="2">Uncharacterized protein</fullName>
    </submittedName>
</protein>
<proteinExistence type="predicted"/>
<reference evidence="2" key="1">
    <citation type="journal article" date="2015" name="Nature">
        <title>Complex archaea that bridge the gap between prokaryotes and eukaryotes.</title>
        <authorList>
            <person name="Spang A."/>
            <person name="Saw J.H."/>
            <person name="Jorgensen S.L."/>
            <person name="Zaremba-Niedzwiedzka K."/>
            <person name="Martijn J."/>
            <person name="Lind A.E."/>
            <person name="van Eijk R."/>
            <person name="Schleper C."/>
            <person name="Guy L."/>
            <person name="Ettema T.J."/>
        </authorList>
    </citation>
    <scope>NUCLEOTIDE SEQUENCE</scope>
</reference>
<organism evidence="2">
    <name type="scientific">marine sediment metagenome</name>
    <dbReference type="NCBI Taxonomy" id="412755"/>
    <lineage>
        <taxon>unclassified sequences</taxon>
        <taxon>metagenomes</taxon>
        <taxon>ecological metagenomes</taxon>
    </lineage>
</organism>
<dbReference type="EMBL" id="LAZR01067448">
    <property type="protein sequence ID" value="KKK51569.1"/>
    <property type="molecule type" value="Genomic_DNA"/>
</dbReference>
<evidence type="ECO:0000256" key="1">
    <source>
        <dbReference type="SAM" id="MobiDB-lite"/>
    </source>
</evidence>
<dbReference type="AlphaFoldDB" id="A0A0F8YBR2"/>
<feature type="compositionally biased region" description="Acidic residues" evidence="1">
    <location>
        <begin position="123"/>
        <end position="132"/>
    </location>
</feature>
<feature type="region of interest" description="Disordered" evidence="1">
    <location>
        <begin position="85"/>
        <end position="132"/>
    </location>
</feature>